<evidence type="ECO:0000313" key="7">
    <source>
        <dbReference type="Proteomes" id="UP000251558"/>
    </source>
</evidence>
<dbReference type="InterPro" id="IPR039424">
    <property type="entry name" value="SBP_5"/>
</dbReference>
<accession>A0A330HVS0</accession>
<dbReference type="InterPro" id="IPR000914">
    <property type="entry name" value="SBP_5_dom"/>
</dbReference>
<name>A0A330HVS0_9HYPH</name>
<dbReference type="InterPro" id="IPR019546">
    <property type="entry name" value="TAT_signal_bac_arc"/>
</dbReference>
<reference evidence="6 7" key="2">
    <citation type="submission" date="2018-07" db="EMBL/GenBank/DDBJ databases">
        <title>Diversity of Mesorhizobium strains in Brazil.</title>
        <authorList>
            <person name="Helene L.C.F."/>
            <person name="Dall'Agnol R."/>
            <person name="Delamuta J.R.M."/>
            <person name="Hungria M."/>
        </authorList>
    </citation>
    <scope>NUCLEOTIDE SEQUENCE [LARGE SCALE GENOMIC DNA]</scope>
    <source>
        <strain evidence="6 7">AC99b</strain>
    </source>
</reference>
<feature type="domain" description="Solute-binding protein family 5" evidence="5">
    <location>
        <begin position="80"/>
        <end position="424"/>
    </location>
</feature>
<dbReference type="OrthoDB" id="9803988at2"/>
<dbReference type="InterPro" id="IPR006311">
    <property type="entry name" value="TAT_signal"/>
</dbReference>
<evidence type="ECO:0000259" key="5">
    <source>
        <dbReference type="Pfam" id="PF00496"/>
    </source>
</evidence>
<dbReference type="GO" id="GO:1904680">
    <property type="term" value="F:peptide transmembrane transporter activity"/>
    <property type="evidence" value="ECO:0007669"/>
    <property type="project" value="TreeGrafter"/>
</dbReference>
<dbReference type="Gene3D" id="3.90.76.10">
    <property type="entry name" value="Dipeptide-binding Protein, Domain 1"/>
    <property type="match status" value="1"/>
</dbReference>
<comment type="caution">
    <text evidence="6">The sequence shown here is derived from an EMBL/GenBank/DDBJ whole genome shotgun (WGS) entry which is preliminary data.</text>
</comment>
<dbReference type="SUPFAM" id="SSF53850">
    <property type="entry name" value="Periplasmic binding protein-like II"/>
    <property type="match status" value="1"/>
</dbReference>
<dbReference type="Gene3D" id="3.10.105.10">
    <property type="entry name" value="Dipeptide-binding Protein, Domain 3"/>
    <property type="match status" value="1"/>
</dbReference>
<evidence type="ECO:0000256" key="2">
    <source>
        <dbReference type="ARBA" id="ARBA00005695"/>
    </source>
</evidence>
<dbReference type="NCBIfam" id="TIGR01409">
    <property type="entry name" value="TAT_signal_seq"/>
    <property type="match status" value="1"/>
</dbReference>
<keyword evidence="4" id="KW-0732">Signal</keyword>
<dbReference type="PANTHER" id="PTHR30290:SF9">
    <property type="entry name" value="OLIGOPEPTIDE-BINDING PROTEIN APPA"/>
    <property type="match status" value="1"/>
</dbReference>
<gene>
    <name evidence="6" type="ORF">DPM33_04405</name>
</gene>
<dbReference type="RefSeq" id="WP_112096025.1">
    <property type="nucleotide sequence ID" value="NZ_QMBP01000002.1"/>
</dbReference>
<dbReference type="Gene3D" id="3.40.190.10">
    <property type="entry name" value="Periplasmic binding protein-like II"/>
    <property type="match status" value="1"/>
</dbReference>
<dbReference type="EMBL" id="QMBP01000002">
    <property type="protein sequence ID" value="RAZ91742.1"/>
    <property type="molecule type" value="Genomic_DNA"/>
</dbReference>
<dbReference type="PIRSF" id="PIRSF002741">
    <property type="entry name" value="MppA"/>
    <property type="match status" value="1"/>
</dbReference>
<dbReference type="GO" id="GO:0030288">
    <property type="term" value="C:outer membrane-bounded periplasmic space"/>
    <property type="evidence" value="ECO:0007669"/>
    <property type="project" value="UniProtKB-ARBA"/>
</dbReference>
<keyword evidence="7" id="KW-1185">Reference proteome</keyword>
<protein>
    <submittedName>
        <fullName evidence="6">ABC transporter substrate-binding protein</fullName>
    </submittedName>
</protein>
<dbReference type="GO" id="GO:0015833">
    <property type="term" value="P:peptide transport"/>
    <property type="evidence" value="ECO:0007669"/>
    <property type="project" value="TreeGrafter"/>
</dbReference>
<sequence>MSSKLSRRRLIKTAASLGAAAAFITISPSNVFATGKKLLVRIPRDLQNLDPANRTGPIEVNVILAVYQGLIKPKLGTLEFENDAAASIAQVSDTLIEFTLKDNLMFSGGFGQVTAQDVKFSFERFIKPGPDGKKVAFADDWAVLDSVEVTGPLSGRIHLKGPKASLWTTTLADGSGVIVSKKAFQKFGGKISANVIGSGPYMLAESTPGTRFVLTANPDFKGPKSHFEEIDLRPITELRTAELAFLGRELDFTQIDPVRSEEIGKSPATKIIKKSGIDYVWIGPNIAKPPFDKHEVREALRLAIDVDAILAGAYNGFAPRANAILAPELLGDWKDAPVRARDVEAAKALLAKAGLGSGFKTRLTILNTSVFQAIAAIVQANLADVGIDLEIDSRDSGAYWALGENDASKDLDLSLIEFPGKMDAGFQMQWFTTSQIGLWNWQRWSNPEFDALFVKAEATLDDKKRSEIYVQMQQLMDKSAAFIWITYNVYTFASVDTLTPAILPSGSNLLLQDFVGT</sequence>
<evidence type="ECO:0000256" key="3">
    <source>
        <dbReference type="ARBA" id="ARBA00022448"/>
    </source>
</evidence>
<dbReference type="Proteomes" id="UP000251558">
    <property type="component" value="Unassembled WGS sequence"/>
</dbReference>
<evidence type="ECO:0000256" key="1">
    <source>
        <dbReference type="ARBA" id="ARBA00004418"/>
    </source>
</evidence>
<evidence type="ECO:0000256" key="4">
    <source>
        <dbReference type="ARBA" id="ARBA00022729"/>
    </source>
</evidence>
<reference evidence="7" key="1">
    <citation type="submission" date="2018-06" db="EMBL/GenBank/DDBJ databases">
        <authorList>
            <person name="Helene L.C."/>
            <person name="Dall'Agnol R."/>
            <person name="Delamuta J.R."/>
            <person name="Hungria M."/>
        </authorList>
    </citation>
    <scope>NUCLEOTIDE SEQUENCE [LARGE SCALE GENOMIC DNA]</scope>
    <source>
        <strain evidence="7">AC99b</strain>
    </source>
</reference>
<dbReference type="PANTHER" id="PTHR30290">
    <property type="entry name" value="PERIPLASMIC BINDING COMPONENT OF ABC TRANSPORTER"/>
    <property type="match status" value="1"/>
</dbReference>
<comment type="similarity">
    <text evidence="2">Belongs to the bacterial solute-binding protein 5 family.</text>
</comment>
<dbReference type="AlphaFoldDB" id="A0A330HVS0"/>
<organism evidence="6 7">
    <name type="scientific">Mesorhizobium hawassense</name>
    <dbReference type="NCBI Taxonomy" id="1209954"/>
    <lineage>
        <taxon>Bacteria</taxon>
        <taxon>Pseudomonadati</taxon>
        <taxon>Pseudomonadota</taxon>
        <taxon>Alphaproteobacteria</taxon>
        <taxon>Hyphomicrobiales</taxon>
        <taxon>Phyllobacteriaceae</taxon>
        <taxon>Mesorhizobium</taxon>
    </lineage>
</organism>
<evidence type="ECO:0000313" key="6">
    <source>
        <dbReference type="EMBL" id="RAZ91742.1"/>
    </source>
</evidence>
<dbReference type="Pfam" id="PF00496">
    <property type="entry name" value="SBP_bac_5"/>
    <property type="match status" value="1"/>
</dbReference>
<comment type="subcellular location">
    <subcellularLocation>
        <location evidence="1">Periplasm</location>
    </subcellularLocation>
</comment>
<keyword evidence="3" id="KW-0813">Transport</keyword>
<dbReference type="PROSITE" id="PS51318">
    <property type="entry name" value="TAT"/>
    <property type="match status" value="1"/>
</dbReference>
<proteinExistence type="inferred from homology"/>
<dbReference type="InterPro" id="IPR030678">
    <property type="entry name" value="Peptide/Ni-bd"/>
</dbReference>
<dbReference type="GO" id="GO:0043190">
    <property type="term" value="C:ATP-binding cassette (ABC) transporter complex"/>
    <property type="evidence" value="ECO:0007669"/>
    <property type="project" value="InterPro"/>
</dbReference>